<feature type="repeat" description="WD" evidence="1">
    <location>
        <begin position="230"/>
        <end position="264"/>
    </location>
</feature>
<name>A0A7R9M516_9ACAR</name>
<evidence type="ECO:0000313" key="2">
    <source>
        <dbReference type="EMBL" id="CAD7653700.1"/>
    </source>
</evidence>
<reference evidence="2" key="1">
    <citation type="submission" date="2020-11" db="EMBL/GenBank/DDBJ databases">
        <authorList>
            <person name="Tran Van P."/>
        </authorList>
    </citation>
    <scope>NUCLEOTIDE SEQUENCE</scope>
</reference>
<dbReference type="SUPFAM" id="SSF50978">
    <property type="entry name" value="WD40 repeat-like"/>
    <property type="match status" value="1"/>
</dbReference>
<dbReference type="AlphaFoldDB" id="A0A7R9M516"/>
<accession>A0A7R9M516</accession>
<keyword evidence="3" id="KW-1185">Reference proteome</keyword>
<dbReference type="PROSITE" id="PS50082">
    <property type="entry name" value="WD_REPEATS_2"/>
    <property type="match status" value="3"/>
</dbReference>
<dbReference type="Pfam" id="PF00400">
    <property type="entry name" value="WD40"/>
    <property type="match status" value="4"/>
</dbReference>
<dbReference type="InterPro" id="IPR036322">
    <property type="entry name" value="WD40_repeat_dom_sf"/>
</dbReference>
<dbReference type="PROSITE" id="PS50294">
    <property type="entry name" value="WD_REPEATS_REGION"/>
    <property type="match status" value="1"/>
</dbReference>
<dbReference type="GO" id="GO:0008360">
    <property type="term" value="P:regulation of cell shape"/>
    <property type="evidence" value="ECO:0007669"/>
    <property type="project" value="TreeGrafter"/>
</dbReference>
<evidence type="ECO:0000256" key="1">
    <source>
        <dbReference type="PROSITE-ProRule" id="PRU00221"/>
    </source>
</evidence>
<dbReference type="Gene3D" id="2.130.10.10">
    <property type="entry name" value="YVTN repeat-like/Quinoprotein amine dehydrogenase"/>
    <property type="match status" value="3"/>
</dbReference>
<dbReference type="InterPro" id="IPR037249">
    <property type="entry name" value="TAFH/NHR1_dom_sf"/>
</dbReference>
<dbReference type="PANTHER" id="PTHR16266">
    <property type="entry name" value="WD REPEAT DOMAIN 9"/>
    <property type="match status" value="1"/>
</dbReference>
<dbReference type="GO" id="GO:0006351">
    <property type="term" value="P:DNA-templated transcription"/>
    <property type="evidence" value="ECO:0007669"/>
    <property type="project" value="InterPro"/>
</dbReference>
<dbReference type="GO" id="GO:0006357">
    <property type="term" value="P:regulation of transcription by RNA polymerase II"/>
    <property type="evidence" value="ECO:0007669"/>
    <property type="project" value="TreeGrafter"/>
</dbReference>
<gene>
    <name evidence="2" type="ORF">ONB1V03_LOCUS10353</name>
</gene>
<feature type="repeat" description="WD" evidence="1">
    <location>
        <begin position="188"/>
        <end position="229"/>
    </location>
</feature>
<dbReference type="Proteomes" id="UP000728032">
    <property type="component" value="Unassembled WGS sequence"/>
</dbReference>
<dbReference type="InterPro" id="IPR001680">
    <property type="entry name" value="WD40_rpt"/>
</dbReference>
<dbReference type="InterPro" id="IPR052060">
    <property type="entry name" value="Bromo_WD_repeat"/>
</dbReference>
<sequence length="792" mass="89282">MGEVMATTERSAYEDEVKRNICRIKHIVDQTITICPSIANLEFPLTANMMALLNVTYSHQMNLYYRFVHHFPMDANRHFVHFLDTQIVPLWPKGCMTRQKLIHAISVSNGSQLSGIPGAQPLHTPHTPLTTTSTPTVVVSNAPEVTTASNTVANAEVIELTGKYVFTGSDDFLVKIWSTIECRLIATLRGHEHEITDIAVNYENSLLASGDINYLIFIWCLKSTKALQVLRCHQQQITSLSFCPLSTVSYLVSTGDDGRICFWKYSAVTKLFDEKPDPQIVEQKLKRSGISCSSFSAGGHLLAVGSTDSHVTIYKISDTEVPQKMVSMKYHSGHVDRIHFSHNSLRFVSASTNLMHVLTGHDDEVHVIQSHPNLSHVFLSAGYDSKAILWDLLKGRPIKTFNGLKGRAILDAAFSPDGRMFGTSDCYGRLSLFGCDPPEPYNAVPNELFFHSDYHPIANVHHKSMFVDKLTKLEPHLLRIPFLVDLNGCQYPPDVQFVVPGRESTLYHQNEPYVCFSDNKTLVLGPVFECNDTSATESFFADRVKHLIDILGTHMTRWQMSEILFINYIRILEHKKDIKPFKEFFDLLVKFLVSKVTAEEFCSELNLIIPCPPSYLMVPVLKRGLNRLESNSNSSESEPTIDSNPTILTLNSFSIDFINENSGHSLNSATNASKGDLNDSITYLSNNTITADVFIAKVKELLELEITKEDYSLLLNKTLPKLRHYMIKNMISLDGISCGPLVAPKSDRKLSCGQQSEHNYSNLRYEESNDKRTLYLRDKTKITGHYKEQGWK</sequence>
<dbReference type="OrthoDB" id="10265743at2759"/>
<keyword evidence="1" id="KW-0853">WD repeat</keyword>
<dbReference type="PANTHER" id="PTHR16266:SF17">
    <property type="entry name" value="BRWD3"/>
    <property type="match status" value="1"/>
</dbReference>
<proteinExistence type="predicted"/>
<protein>
    <submittedName>
        <fullName evidence="2">Uncharacterized protein</fullName>
    </submittedName>
</protein>
<dbReference type="EMBL" id="CAJPVJ010006987">
    <property type="protein sequence ID" value="CAG2170887.1"/>
    <property type="molecule type" value="Genomic_DNA"/>
</dbReference>
<dbReference type="GO" id="GO:0007010">
    <property type="term" value="P:cytoskeleton organization"/>
    <property type="evidence" value="ECO:0007669"/>
    <property type="project" value="TreeGrafter"/>
</dbReference>
<dbReference type="EMBL" id="OC921812">
    <property type="protein sequence ID" value="CAD7653700.1"/>
    <property type="molecule type" value="Genomic_DNA"/>
</dbReference>
<dbReference type="GO" id="GO:0005634">
    <property type="term" value="C:nucleus"/>
    <property type="evidence" value="ECO:0007669"/>
    <property type="project" value="TreeGrafter"/>
</dbReference>
<dbReference type="InterPro" id="IPR015943">
    <property type="entry name" value="WD40/YVTN_repeat-like_dom_sf"/>
</dbReference>
<dbReference type="SMART" id="SM00320">
    <property type="entry name" value="WD40"/>
    <property type="match status" value="6"/>
</dbReference>
<feature type="non-terminal residue" evidence="2">
    <location>
        <position position="1"/>
    </location>
</feature>
<organism evidence="2">
    <name type="scientific">Oppiella nova</name>
    <dbReference type="NCBI Taxonomy" id="334625"/>
    <lineage>
        <taxon>Eukaryota</taxon>
        <taxon>Metazoa</taxon>
        <taxon>Ecdysozoa</taxon>
        <taxon>Arthropoda</taxon>
        <taxon>Chelicerata</taxon>
        <taxon>Arachnida</taxon>
        <taxon>Acari</taxon>
        <taxon>Acariformes</taxon>
        <taxon>Sarcoptiformes</taxon>
        <taxon>Oribatida</taxon>
        <taxon>Brachypylina</taxon>
        <taxon>Oppioidea</taxon>
        <taxon>Oppiidae</taxon>
        <taxon>Oppiella</taxon>
    </lineage>
</organism>
<feature type="repeat" description="WD" evidence="1">
    <location>
        <begin position="358"/>
        <end position="400"/>
    </location>
</feature>
<dbReference type="SUPFAM" id="SSF158553">
    <property type="entry name" value="TAFH domain-like"/>
    <property type="match status" value="1"/>
</dbReference>
<evidence type="ECO:0000313" key="3">
    <source>
        <dbReference type="Proteomes" id="UP000728032"/>
    </source>
</evidence>